<keyword evidence="3" id="KW-0677">Repeat</keyword>
<keyword evidence="2" id="KW-0963">Cytoplasm</keyword>
<protein>
    <submittedName>
        <fullName evidence="7">Tetratricopeptide repeat protein</fullName>
    </submittedName>
</protein>
<dbReference type="PANTHER" id="PTHR46630:SF1">
    <property type="entry name" value="TETRATRICOPEPTIDE REPEAT PROTEIN 29"/>
    <property type="match status" value="1"/>
</dbReference>
<dbReference type="InterPro" id="IPR051476">
    <property type="entry name" value="Bac_ResReg_Asp_Phosphatase"/>
</dbReference>
<dbReference type="SUPFAM" id="SSF48452">
    <property type="entry name" value="TPR-like"/>
    <property type="match status" value="2"/>
</dbReference>
<organism evidence="7 8">
    <name type="scientific">Phototrophicus methaneseepsis</name>
    <dbReference type="NCBI Taxonomy" id="2710758"/>
    <lineage>
        <taxon>Bacteria</taxon>
        <taxon>Bacillati</taxon>
        <taxon>Chloroflexota</taxon>
        <taxon>Candidatus Thermofontia</taxon>
        <taxon>Phototrophicales</taxon>
        <taxon>Phototrophicaceae</taxon>
        <taxon>Phototrophicus</taxon>
    </lineage>
</organism>
<dbReference type="RefSeq" id="WP_195170710.1">
    <property type="nucleotide sequence ID" value="NZ_CP062983.1"/>
</dbReference>
<name>A0A7S8E939_9CHLR</name>
<dbReference type="Gene3D" id="1.25.40.10">
    <property type="entry name" value="Tetratricopeptide repeat domain"/>
    <property type="match status" value="3"/>
</dbReference>
<feature type="repeat" description="TPR" evidence="6">
    <location>
        <begin position="246"/>
        <end position="279"/>
    </location>
</feature>
<comment type="similarity">
    <text evidence="5">Belongs to the Rap family.</text>
</comment>
<dbReference type="InterPro" id="IPR019734">
    <property type="entry name" value="TPR_rpt"/>
</dbReference>
<evidence type="ECO:0000256" key="3">
    <source>
        <dbReference type="ARBA" id="ARBA00022737"/>
    </source>
</evidence>
<evidence type="ECO:0000256" key="4">
    <source>
        <dbReference type="ARBA" id="ARBA00022803"/>
    </source>
</evidence>
<dbReference type="GO" id="GO:0005737">
    <property type="term" value="C:cytoplasm"/>
    <property type="evidence" value="ECO:0007669"/>
    <property type="project" value="UniProtKB-SubCell"/>
</dbReference>
<gene>
    <name evidence="7" type="ORF">G4Y79_23620</name>
</gene>
<dbReference type="Proteomes" id="UP000594468">
    <property type="component" value="Chromosome"/>
</dbReference>
<dbReference type="EMBL" id="CP062983">
    <property type="protein sequence ID" value="QPC82641.1"/>
    <property type="molecule type" value="Genomic_DNA"/>
</dbReference>
<keyword evidence="8" id="KW-1185">Reference proteome</keyword>
<dbReference type="PROSITE" id="PS50005">
    <property type="entry name" value="TPR"/>
    <property type="match status" value="1"/>
</dbReference>
<dbReference type="SMART" id="SM00028">
    <property type="entry name" value="TPR"/>
    <property type="match status" value="6"/>
</dbReference>
<dbReference type="KEGG" id="pmet:G4Y79_23620"/>
<reference evidence="7 8" key="1">
    <citation type="submission" date="2020-02" db="EMBL/GenBank/DDBJ databases">
        <authorList>
            <person name="Zheng R.K."/>
            <person name="Sun C.M."/>
        </authorList>
    </citation>
    <scope>NUCLEOTIDE SEQUENCE [LARGE SCALE GENOMIC DNA]</scope>
    <source>
        <strain evidence="8">rifampicinis</strain>
    </source>
</reference>
<evidence type="ECO:0000256" key="5">
    <source>
        <dbReference type="ARBA" id="ARBA00038253"/>
    </source>
</evidence>
<accession>A0A7S8E939</accession>
<dbReference type="PANTHER" id="PTHR46630">
    <property type="entry name" value="TETRATRICOPEPTIDE REPEAT PROTEIN 29"/>
    <property type="match status" value="1"/>
</dbReference>
<evidence type="ECO:0000256" key="6">
    <source>
        <dbReference type="PROSITE-ProRule" id="PRU00339"/>
    </source>
</evidence>
<sequence length="396" mass="43736">MNRPGAQLRAGVEDLMALGQFQRVIDICKQTLAAAREEQDGTTEAMSLVGLAQAHRALGKYKEALILTDGAIEYGYRFGVLEAVCEGLLERAWIKHGVQLQPYEAREDYREALTVANEIGYQSGVGAALNGLAAVELNLQNLRNVHNYAREALDTASEIDDVILQVRALLTLGRHFATANHIDLALRSLTDALARASDKQYAALQGQVLEAVGRLYLTQKQPTKALNYLGRAHEIGRKSGAVDLEVACLLGLGETYMQQEDYAEARKCFDAVVQISDETDNAMYEAAAAMQIALLHLYMREPAIAIDYQRRAAQISHNAMNPFMESRALQHLALTQRAVGEHTAAIAALNEALDIERSLDNDKAVREILASLVWTHILNAFNKLLRLLNLSRDEDE</sequence>
<evidence type="ECO:0000313" key="7">
    <source>
        <dbReference type="EMBL" id="QPC82641.1"/>
    </source>
</evidence>
<keyword evidence="4 6" id="KW-0802">TPR repeat</keyword>
<evidence type="ECO:0000313" key="8">
    <source>
        <dbReference type="Proteomes" id="UP000594468"/>
    </source>
</evidence>
<dbReference type="InterPro" id="IPR011990">
    <property type="entry name" value="TPR-like_helical_dom_sf"/>
</dbReference>
<dbReference type="AlphaFoldDB" id="A0A7S8E939"/>
<dbReference type="Pfam" id="PF13424">
    <property type="entry name" value="TPR_12"/>
    <property type="match status" value="1"/>
</dbReference>
<proteinExistence type="inferred from homology"/>
<dbReference type="Pfam" id="PF13181">
    <property type="entry name" value="TPR_8"/>
    <property type="match status" value="1"/>
</dbReference>
<comment type="subcellular location">
    <subcellularLocation>
        <location evidence="1">Cytoplasm</location>
    </subcellularLocation>
</comment>
<evidence type="ECO:0000256" key="1">
    <source>
        <dbReference type="ARBA" id="ARBA00004496"/>
    </source>
</evidence>
<evidence type="ECO:0000256" key="2">
    <source>
        <dbReference type="ARBA" id="ARBA00022490"/>
    </source>
</evidence>